<reference evidence="4 5" key="1">
    <citation type="submission" date="2024-10" db="EMBL/GenBank/DDBJ databases">
        <title>The Natural Products Discovery Center: Release of the First 8490 Sequenced Strains for Exploring Actinobacteria Biosynthetic Diversity.</title>
        <authorList>
            <person name="Kalkreuter E."/>
            <person name="Kautsar S.A."/>
            <person name="Yang D."/>
            <person name="Bader C.D."/>
            <person name="Teijaro C.N."/>
            <person name="Fluegel L."/>
            <person name="Davis C.M."/>
            <person name="Simpson J.R."/>
            <person name="Lauterbach L."/>
            <person name="Steele A.D."/>
            <person name="Gui C."/>
            <person name="Meng S."/>
            <person name="Li G."/>
            <person name="Viehrig K."/>
            <person name="Ye F."/>
            <person name="Su P."/>
            <person name="Kiefer A.F."/>
            <person name="Nichols A."/>
            <person name="Cepeda A.J."/>
            <person name="Yan W."/>
            <person name="Fan B."/>
            <person name="Jiang Y."/>
            <person name="Adhikari A."/>
            <person name="Zheng C.-J."/>
            <person name="Schuster L."/>
            <person name="Cowan T.M."/>
            <person name="Smanski M.J."/>
            <person name="Chevrette M.G."/>
            <person name="De Carvalho L.P.S."/>
            <person name="Shen B."/>
        </authorList>
    </citation>
    <scope>NUCLEOTIDE SEQUENCE [LARGE SCALE GENOMIC DNA]</scope>
    <source>
        <strain evidence="4 5">NPDC000087</strain>
    </source>
</reference>
<proteinExistence type="predicted"/>
<dbReference type="EMBL" id="JBIAZU010000003">
    <property type="protein sequence ID" value="MFF5291114.1"/>
    <property type="molecule type" value="Genomic_DNA"/>
</dbReference>
<dbReference type="PROSITE" id="PS50231">
    <property type="entry name" value="RICIN_B_LECTIN"/>
    <property type="match status" value="1"/>
</dbReference>
<sequence length="282" mass="27677">MSDLHDDGTGRPDPVLVRPYVGPVPEKPARDPADAPTVIQPAIVDDEPTPPPTPTKRPRRALGVPLRLLILAGGVALALAVAGWLIFTPEKDTTQPGAALPHFTTALPADPTAASARASASHSASVSPSVSASSSGSAIASAPSSPAPSLTSAGSTLAPPPGSARTGKVTAASGRCLAMGGLLGLDGSPVMVATCANLSAQSFTLATDGTLRVSGRCAAVTGDSTVHVATCGDAAAAQWRAGPANSLVNPSSGACLTDPGQAGATTRVSSCTGGASQSWSLP</sequence>
<keyword evidence="2" id="KW-0472">Membrane</keyword>
<feature type="region of interest" description="Disordered" evidence="1">
    <location>
        <begin position="132"/>
        <end position="168"/>
    </location>
</feature>
<dbReference type="Pfam" id="PF00652">
    <property type="entry name" value="Ricin_B_lectin"/>
    <property type="match status" value="1"/>
</dbReference>
<name>A0ABW6WCU0_9ACTN</name>
<dbReference type="InterPro" id="IPR000772">
    <property type="entry name" value="Ricin_B_lectin"/>
</dbReference>
<dbReference type="Proteomes" id="UP001602245">
    <property type="component" value="Unassembled WGS sequence"/>
</dbReference>
<keyword evidence="2" id="KW-1133">Transmembrane helix</keyword>
<dbReference type="Gene3D" id="2.80.10.50">
    <property type="match status" value="1"/>
</dbReference>
<keyword evidence="5" id="KW-1185">Reference proteome</keyword>
<feature type="compositionally biased region" description="Basic and acidic residues" evidence="1">
    <location>
        <begin position="1"/>
        <end position="10"/>
    </location>
</feature>
<keyword evidence="2" id="KW-0812">Transmembrane</keyword>
<protein>
    <submittedName>
        <fullName evidence="4">Ricin-type beta-trefoil lectin domain protein</fullName>
    </submittedName>
</protein>
<evidence type="ECO:0000256" key="1">
    <source>
        <dbReference type="SAM" id="MobiDB-lite"/>
    </source>
</evidence>
<dbReference type="InterPro" id="IPR035992">
    <property type="entry name" value="Ricin_B-like_lectins"/>
</dbReference>
<feature type="compositionally biased region" description="Low complexity" evidence="1">
    <location>
        <begin position="132"/>
        <end position="155"/>
    </location>
</feature>
<accession>A0ABW6WCU0</accession>
<dbReference type="SUPFAM" id="SSF50370">
    <property type="entry name" value="Ricin B-like lectins"/>
    <property type="match status" value="1"/>
</dbReference>
<feature type="transmembrane region" description="Helical" evidence="2">
    <location>
        <begin position="66"/>
        <end position="87"/>
    </location>
</feature>
<organism evidence="4 5">
    <name type="scientific">Paractinoplanes globisporus</name>
    <dbReference type="NCBI Taxonomy" id="113565"/>
    <lineage>
        <taxon>Bacteria</taxon>
        <taxon>Bacillati</taxon>
        <taxon>Actinomycetota</taxon>
        <taxon>Actinomycetes</taxon>
        <taxon>Micromonosporales</taxon>
        <taxon>Micromonosporaceae</taxon>
        <taxon>Paractinoplanes</taxon>
    </lineage>
</organism>
<feature type="region of interest" description="Disordered" evidence="1">
    <location>
        <begin position="1"/>
        <end position="59"/>
    </location>
</feature>
<evidence type="ECO:0000313" key="4">
    <source>
        <dbReference type="EMBL" id="MFF5291114.1"/>
    </source>
</evidence>
<feature type="domain" description="Ricin B lectin" evidence="3">
    <location>
        <begin position="166"/>
        <end position="282"/>
    </location>
</feature>
<evidence type="ECO:0000256" key="2">
    <source>
        <dbReference type="SAM" id="Phobius"/>
    </source>
</evidence>
<comment type="caution">
    <text evidence="4">The sequence shown here is derived from an EMBL/GenBank/DDBJ whole genome shotgun (WGS) entry which is preliminary data.</text>
</comment>
<dbReference type="RefSeq" id="WP_020516724.1">
    <property type="nucleotide sequence ID" value="NZ_JBIAZU010000003.1"/>
</dbReference>
<evidence type="ECO:0000259" key="3">
    <source>
        <dbReference type="SMART" id="SM00458"/>
    </source>
</evidence>
<dbReference type="SMART" id="SM00458">
    <property type="entry name" value="RICIN"/>
    <property type="match status" value="1"/>
</dbReference>
<gene>
    <name evidence="4" type="ORF">ACFY35_16860</name>
</gene>
<evidence type="ECO:0000313" key="5">
    <source>
        <dbReference type="Proteomes" id="UP001602245"/>
    </source>
</evidence>